<evidence type="ECO:0000256" key="1">
    <source>
        <dbReference type="SAM" id="MobiDB-lite"/>
    </source>
</evidence>
<dbReference type="PANTHER" id="PTHR39473:SF1">
    <property type="entry name" value="DINB-LIKE DOMAIN-CONTAINING PROTEIN"/>
    <property type="match status" value="1"/>
</dbReference>
<proteinExistence type="predicted"/>
<dbReference type="AlphaFoldDB" id="A0A1H0D2Y0"/>
<gene>
    <name evidence="3" type="ORF">SAMN04487957_101247</name>
</gene>
<name>A0A1H0D2Y0_9GAMM</name>
<reference evidence="4" key="1">
    <citation type="submission" date="2016-10" db="EMBL/GenBank/DDBJ databases">
        <authorList>
            <person name="Varghese N."/>
            <person name="Submissions S."/>
        </authorList>
    </citation>
    <scope>NUCLEOTIDE SEQUENCE [LARGE SCALE GENOMIC DNA]</scope>
    <source>
        <strain evidence="4">CGMCC 1.6444</strain>
    </source>
</reference>
<dbReference type="EMBL" id="FNIV01000001">
    <property type="protein sequence ID" value="SDN64504.1"/>
    <property type="molecule type" value="Genomic_DNA"/>
</dbReference>
<dbReference type="Proteomes" id="UP000199075">
    <property type="component" value="Unassembled WGS sequence"/>
</dbReference>
<evidence type="ECO:0000313" key="3">
    <source>
        <dbReference type="EMBL" id="SDN64504.1"/>
    </source>
</evidence>
<dbReference type="InterPro" id="IPR034660">
    <property type="entry name" value="DinB/YfiT-like"/>
</dbReference>
<organism evidence="3 4">
    <name type="scientific">Halomonas shengliensis</name>
    <dbReference type="NCBI Taxonomy" id="419597"/>
    <lineage>
        <taxon>Bacteria</taxon>
        <taxon>Pseudomonadati</taxon>
        <taxon>Pseudomonadota</taxon>
        <taxon>Gammaproteobacteria</taxon>
        <taxon>Oceanospirillales</taxon>
        <taxon>Halomonadaceae</taxon>
        <taxon>Halomonas</taxon>
    </lineage>
</organism>
<keyword evidence="4" id="KW-1185">Reference proteome</keyword>
<evidence type="ECO:0000259" key="2">
    <source>
        <dbReference type="Pfam" id="PF12867"/>
    </source>
</evidence>
<feature type="compositionally biased region" description="Polar residues" evidence="1">
    <location>
        <begin position="175"/>
        <end position="186"/>
    </location>
</feature>
<dbReference type="RefSeq" id="WP_176760203.1">
    <property type="nucleotide sequence ID" value="NZ_FNIV01000001.1"/>
</dbReference>
<feature type="domain" description="DinB-like" evidence="2">
    <location>
        <begin position="21"/>
        <end position="147"/>
    </location>
</feature>
<evidence type="ECO:0000313" key="4">
    <source>
        <dbReference type="Proteomes" id="UP000199075"/>
    </source>
</evidence>
<dbReference type="STRING" id="419597.SAMN04487957_101247"/>
<dbReference type="Pfam" id="PF12867">
    <property type="entry name" value="DinB_2"/>
    <property type="match status" value="1"/>
</dbReference>
<dbReference type="InterPro" id="IPR024775">
    <property type="entry name" value="DinB-like"/>
</dbReference>
<dbReference type="Gene3D" id="1.20.120.450">
    <property type="entry name" value="dinb family like domain"/>
    <property type="match status" value="1"/>
</dbReference>
<sequence>MSHTHAPPCLDPLVEEGLWSLQQLEAFLACLSPAQYRHPFDAEGKQTLGRHLRHILDHYQALLEGIGAGRIDYESRARDPRLERDPQRALERLAEIRRGLARLTEPSSTALSLTYPVAEGSVSQSLATSLARELAFLTSHTVHHMALLGLLAERLGVVLPEDFGVHPSTLRHWQRQQGKATSPQSLDPRRQTA</sequence>
<accession>A0A1H0D2Y0</accession>
<dbReference type="PANTHER" id="PTHR39473">
    <property type="match status" value="1"/>
</dbReference>
<dbReference type="SUPFAM" id="SSF109854">
    <property type="entry name" value="DinB/YfiT-like putative metalloenzymes"/>
    <property type="match status" value="1"/>
</dbReference>
<feature type="region of interest" description="Disordered" evidence="1">
    <location>
        <begin position="170"/>
        <end position="193"/>
    </location>
</feature>
<protein>
    <submittedName>
        <fullName evidence="3">Uncharacterized damage-inducible protein DinB (Forms a four-helix bundle)</fullName>
    </submittedName>
</protein>